<name>A0A6N7EIK5_9MICO</name>
<dbReference type="Pfam" id="PF12389">
    <property type="entry name" value="Peptidase_M73"/>
    <property type="match status" value="1"/>
</dbReference>
<dbReference type="InterPro" id="IPR022121">
    <property type="entry name" value="Peptidase_M73_camelysin"/>
</dbReference>
<protein>
    <recommendedName>
        <fullName evidence="3">Alternate-type signal peptide domain-containing protein</fullName>
    </recommendedName>
</protein>
<reference evidence="1 2" key="1">
    <citation type="submission" date="2019-10" db="EMBL/GenBank/DDBJ databases">
        <title>Georgenia wutianyii sp. nov. and Georgenia yuyongxinii sp. nov. isolated from plateau pika (Ochotona curzoniae) in the Qinghai-Tibet plateau of China.</title>
        <authorList>
            <person name="Tian Z."/>
        </authorList>
    </citation>
    <scope>NUCLEOTIDE SEQUENCE [LARGE SCALE GENOMIC DNA]</scope>
    <source>
        <strain evidence="1 2">JCM 19765</strain>
    </source>
</reference>
<evidence type="ECO:0008006" key="3">
    <source>
        <dbReference type="Google" id="ProtNLM"/>
    </source>
</evidence>
<sequence>MRVVPGHLVRACVAGVLAIGLLGGGAGTYAAWSDTETHAGRVAAGELGLDAGSTTIAVIRPSADGSAPATLPGDAPLVAGDTLRITTEVTVRARGTSLAATLLLDLDGLFGTQAPELAEVLRRDLVVDVEMRGPSGSVRQAPAGGPWSVTEADHGATVTATIETTLPATAPDGAAWGTALQGRSTAGAVRWSLTQEA</sequence>
<dbReference type="EMBL" id="WHPC01000057">
    <property type="protein sequence ID" value="MPV37979.1"/>
    <property type="molecule type" value="Genomic_DNA"/>
</dbReference>
<dbReference type="AlphaFoldDB" id="A0A6N7EIK5"/>
<dbReference type="RefSeq" id="WP_152193495.1">
    <property type="nucleotide sequence ID" value="NZ_VUKD01000001.1"/>
</dbReference>
<evidence type="ECO:0000313" key="2">
    <source>
        <dbReference type="Proteomes" id="UP000437709"/>
    </source>
</evidence>
<accession>A0A6N7EIK5</accession>
<keyword evidence="2" id="KW-1185">Reference proteome</keyword>
<organism evidence="1 2">
    <name type="scientific">Georgenia subflava</name>
    <dbReference type="NCBI Taxonomy" id="1622177"/>
    <lineage>
        <taxon>Bacteria</taxon>
        <taxon>Bacillati</taxon>
        <taxon>Actinomycetota</taxon>
        <taxon>Actinomycetes</taxon>
        <taxon>Micrococcales</taxon>
        <taxon>Bogoriellaceae</taxon>
        <taxon>Georgenia</taxon>
    </lineage>
</organism>
<dbReference type="InterPro" id="IPR023833">
    <property type="entry name" value="Signal_pept_SipW-depend-type"/>
</dbReference>
<evidence type="ECO:0000313" key="1">
    <source>
        <dbReference type="EMBL" id="MPV37979.1"/>
    </source>
</evidence>
<gene>
    <name evidence="1" type="ORF">GB881_13145</name>
</gene>
<proteinExistence type="predicted"/>
<comment type="caution">
    <text evidence="1">The sequence shown here is derived from an EMBL/GenBank/DDBJ whole genome shotgun (WGS) entry which is preliminary data.</text>
</comment>
<dbReference type="Proteomes" id="UP000437709">
    <property type="component" value="Unassembled WGS sequence"/>
</dbReference>
<dbReference type="NCBIfam" id="TIGR04088">
    <property type="entry name" value="cognate_SipW"/>
    <property type="match status" value="1"/>
</dbReference>